<dbReference type="Proteomes" id="UP001176961">
    <property type="component" value="Unassembled WGS sequence"/>
</dbReference>
<organism evidence="1 2">
    <name type="scientific">Cylicocyclus nassatus</name>
    <name type="common">Nematode worm</name>
    <dbReference type="NCBI Taxonomy" id="53992"/>
    <lineage>
        <taxon>Eukaryota</taxon>
        <taxon>Metazoa</taxon>
        <taxon>Ecdysozoa</taxon>
        <taxon>Nematoda</taxon>
        <taxon>Chromadorea</taxon>
        <taxon>Rhabditida</taxon>
        <taxon>Rhabditina</taxon>
        <taxon>Rhabditomorpha</taxon>
        <taxon>Strongyloidea</taxon>
        <taxon>Strongylidae</taxon>
        <taxon>Cylicocyclus</taxon>
    </lineage>
</organism>
<dbReference type="AlphaFoldDB" id="A0AA36H5C9"/>
<dbReference type="InterPro" id="IPR008962">
    <property type="entry name" value="PapD-like_sf"/>
</dbReference>
<comment type="caution">
    <text evidence="1">The sequence shown here is derived from an EMBL/GenBank/DDBJ whole genome shotgun (WGS) entry which is preliminary data.</text>
</comment>
<name>A0AA36H5C9_CYLNA</name>
<dbReference type="InterPro" id="IPR013783">
    <property type="entry name" value="Ig-like_fold"/>
</dbReference>
<evidence type="ECO:0000313" key="2">
    <source>
        <dbReference type="Proteomes" id="UP001176961"/>
    </source>
</evidence>
<accession>A0AA36H5C9</accession>
<dbReference type="SUPFAM" id="SSF49354">
    <property type="entry name" value="PapD-like"/>
    <property type="match status" value="1"/>
</dbReference>
<dbReference type="Gene3D" id="2.60.40.10">
    <property type="entry name" value="Immunoglobulins"/>
    <property type="match status" value="1"/>
</dbReference>
<protein>
    <submittedName>
        <fullName evidence="1">Uncharacterized protein</fullName>
    </submittedName>
</protein>
<reference evidence="1" key="1">
    <citation type="submission" date="2023-07" db="EMBL/GenBank/DDBJ databases">
        <authorList>
            <consortium name="CYATHOMIX"/>
        </authorList>
    </citation>
    <scope>NUCLEOTIDE SEQUENCE</scope>
    <source>
        <strain evidence="1">N/A</strain>
    </source>
</reference>
<gene>
    <name evidence="1" type="ORF">CYNAS_LOCUS16327</name>
</gene>
<sequence>MSNLSDRKLNYTLKIENPDSCFSLDPGQISGEIAEKGHISIIITRKPGYGKEDKMTIQYSGALNGKTIVRMVPVD</sequence>
<keyword evidence="2" id="KW-1185">Reference proteome</keyword>
<evidence type="ECO:0000313" key="1">
    <source>
        <dbReference type="EMBL" id="CAJ0604344.1"/>
    </source>
</evidence>
<dbReference type="EMBL" id="CATQJL010000305">
    <property type="protein sequence ID" value="CAJ0604344.1"/>
    <property type="molecule type" value="Genomic_DNA"/>
</dbReference>
<proteinExistence type="predicted"/>